<protein>
    <recommendedName>
        <fullName evidence="7">Bifunctional uridylyltransferase/uridylyl-removing enzyme</fullName>
        <shortName evidence="7">UTase/UR</shortName>
    </recommendedName>
    <alternativeName>
        <fullName evidence="7">Bifunctional [protein-PII] modification enzyme</fullName>
    </alternativeName>
    <alternativeName>
        <fullName evidence="7">Bifunctional nitrogen sensor protein</fullName>
    </alternativeName>
    <domain>
        <recommendedName>
            <fullName evidence="7">[Protein-PII] uridylyltransferase</fullName>
            <shortName evidence="7">PII uridylyltransferase</shortName>
            <shortName evidence="7">UTase</shortName>
            <ecNumber evidence="7">2.7.7.59</ecNumber>
        </recommendedName>
    </domain>
    <domain>
        <recommendedName>
            <fullName evidence="7">[Protein-PII]-UMP uridylyl-removing enzyme</fullName>
            <shortName evidence="7">UR</shortName>
            <ecNumber evidence="7">3.1.4.-</ecNumber>
        </recommendedName>
    </domain>
</protein>
<organism evidence="11 12">
    <name type="scientific">Streptosporangium carneum</name>
    <dbReference type="NCBI Taxonomy" id="47481"/>
    <lineage>
        <taxon>Bacteria</taxon>
        <taxon>Bacillati</taxon>
        <taxon>Actinomycetota</taxon>
        <taxon>Actinomycetes</taxon>
        <taxon>Streptosporangiales</taxon>
        <taxon>Streptosporangiaceae</taxon>
        <taxon>Streptosporangium</taxon>
    </lineage>
</organism>
<feature type="region of interest" description="Uridylyltransferase" evidence="7">
    <location>
        <begin position="1"/>
        <end position="359"/>
    </location>
</feature>
<dbReference type="EC" id="3.1.4.-" evidence="7"/>
<keyword evidence="6 7" id="KW-0511">Multifunctional enzyme</keyword>
<dbReference type="InterPro" id="IPR010043">
    <property type="entry name" value="UTase/UR"/>
</dbReference>
<dbReference type="CDD" id="cd04899">
    <property type="entry name" value="ACT_ACR-UUR-like_2"/>
    <property type="match status" value="1"/>
</dbReference>
<dbReference type="SMART" id="SM00471">
    <property type="entry name" value="HDc"/>
    <property type="match status" value="1"/>
</dbReference>
<evidence type="ECO:0000256" key="8">
    <source>
        <dbReference type="SAM" id="MobiDB-lite"/>
    </source>
</evidence>
<dbReference type="NCBIfam" id="NF002895">
    <property type="entry name" value="PRK03381.1"/>
    <property type="match status" value="1"/>
</dbReference>
<dbReference type="SUPFAM" id="SSF109604">
    <property type="entry name" value="HD-domain/PDEase-like"/>
    <property type="match status" value="1"/>
</dbReference>
<comment type="cofactor">
    <cofactor evidence="7">
        <name>Mg(2+)</name>
        <dbReference type="ChEBI" id="CHEBI:18420"/>
    </cofactor>
</comment>
<dbReference type="PANTHER" id="PTHR47320:SF1">
    <property type="entry name" value="BIFUNCTIONAL URIDYLYLTRANSFERASE_URIDYLYL-REMOVING ENZYME"/>
    <property type="match status" value="1"/>
</dbReference>
<comment type="catalytic activity">
    <reaction evidence="7">
        <text>[protein-PII]-uridylyl-L-tyrosine + H2O = [protein-PII]-L-tyrosine + UMP + H(+)</text>
        <dbReference type="Rhea" id="RHEA:48600"/>
        <dbReference type="Rhea" id="RHEA-COMP:12147"/>
        <dbReference type="Rhea" id="RHEA-COMP:12148"/>
        <dbReference type="ChEBI" id="CHEBI:15377"/>
        <dbReference type="ChEBI" id="CHEBI:15378"/>
        <dbReference type="ChEBI" id="CHEBI:46858"/>
        <dbReference type="ChEBI" id="CHEBI:57865"/>
        <dbReference type="ChEBI" id="CHEBI:90602"/>
    </reaction>
</comment>
<keyword evidence="4 7" id="KW-0378">Hydrolase</keyword>
<dbReference type="Gene3D" id="1.10.3090.10">
    <property type="entry name" value="cca-adding enzyme, domain 2"/>
    <property type="match status" value="1"/>
</dbReference>
<reference evidence="11" key="1">
    <citation type="journal article" date="2014" name="Int. J. Syst. Evol. Microbiol.">
        <title>Complete genome sequence of Corynebacterium casei LMG S-19264T (=DSM 44701T), isolated from a smear-ripened cheese.</title>
        <authorList>
            <consortium name="US DOE Joint Genome Institute (JGI-PGF)"/>
            <person name="Walter F."/>
            <person name="Albersmeier A."/>
            <person name="Kalinowski J."/>
            <person name="Ruckert C."/>
        </authorList>
    </citation>
    <scope>NUCLEOTIDE SEQUENCE</scope>
    <source>
        <strain evidence="11">VKM Ac-2007</strain>
    </source>
</reference>
<dbReference type="HAMAP" id="MF_00277">
    <property type="entry name" value="PII_uridylyl_transf"/>
    <property type="match status" value="1"/>
</dbReference>
<evidence type="ECO:0000256" key="7">
    <source>
        <dbReference type="HAMAP-Rule" id="MF_00277"/>
    </source>
</evidence>
<comment type="domain">
    <text evidence="7">Has four distinct domains: an N-terminal nucleotidyltransferase (NT) domain responsible for UTase activity, a central HD domain that encodes UR activity, and two C-terminal ACT domains that seem to have a role in glutamine sensing.</text>
</comment>
<keyword evidence="12" id="KW-1185">Reference proteome</keyword>
<comment type="catalytic activity">
    <reaction evidence="7">
        <text>[protein-PII]-L-tyrosine + UTP = [protein-PII]-uridylyl-L-tyrosine + diphosphate</text>
        <dbReference type="Rhea" id="RHEA:13673"/>
        <dbReference type="Rhea" id="RHEA-COMP:12147"/>
        <dbReference type="Rhea" id="RHEA-COMP:12148"/>
        <dbReference type="ChEBI" id="CHEBI:33019"/>
        <dbReference type="ChEBI" id="CHEBI:46398"/>
        <dbReference type="ChEBI" id="CHEBI:46858"/>
        <dbReference type="ChEBI" id="CHEBI:90602"/>
        <dbReference type="EC" id="2.7.7.59"/>
    </reaction>
</comment>
<comment type="function">
    <text evidence="7">Modifies, by uridylylation and deuridylylation, the PII regulatory proteins (GlnB and homologs), in response to the nitrogen status of the cell that GlnD senses through the glutamine level. Under low glutamine levels, catalyzes the conversion of the PII proteins and UTP to PII-UMP and PPi, while under higher glutamine levels, GlnD hydrolyzes PII-UMP to PII and UMP (deuridylylation). Thus, controls uridylylation state and activity of the PII proteins, and plays an important role in the regulation of nitrogen metabolism.</text>
</comment>
<dbReference type="Pfam" id="PF08335">
    <property type="entry name" value="GlnD_UR_UTase"/>
    <property type="match status" value="1"/>
</dbReference>
<dbReference type="InterPro" id="IPR013546">
    <property type="entry name" value="PII_UdlTrfase/GS_AdlTrfase"/>
</dbReference>
<evidence type="ECO:0000256" key="6">
    <source>
        <dbReference type="ARBA" id="ARBA00023268"/>
    </source>
</evidence>
<evidence type="ECO:0000313" key="12">
    <source>
        <dbReference type="Proteomes" id="UP001143474"/>
    </source>
</evidence>
<dbReference type="Proteomes" id="UP001143474">
    <property type="component" value="Unassembled WGS sequence"/>
</dbReference>
<dbReference type="EMBL" id="BSEV01000002">
    <property type="protein sequence ID" value="GLK07958.1"/>
    <property type="molecule type" value="Genomic_DNA"/>
</dbReference>
<dbReference type="PANTHER" id="PTHR47320">
    <property type="entry name" value="BIFUNCTIONAL URIDYLYLTRANSFERASE/URIDYLYL-REMOVING ENZYME"/>
    <property type="match status" value="1"/>
</dbReference>
<dbReference type="SUPFAM" id="SSF55021">
    <property type="entry name" value="ACT-like"/>
    <property type="match status" value="2"/>
</dbReference>
<dbReference type="GO" id="GO:0008773">
    <property type="term" value="F:[protein-PII] uridylyltransferase activity"/>
    <property type="evidence" value="ECO:0007669"/>
    <property type="project" value="UniProtKB-UniRule"/>
</dbReference>
<name>A0A9W6HYJ8_9ACTN</name>
<evidence type="ECO:0000259" key="10">
    <source>
        <dbReference type="PROSITE" id="PS51831"/>
    </source>
</evidence>
<dbReference type="PROSITE" id="PS51671">
    <property type="entry name" value="ACT"/>
    <property type="match status" value="2"/>
</dbReference>
<dbReference type="InterPro" id="IPR043519">
    <property type="entry name" value="NT_sf"/>
</dbReference>
<comment type="caution">
    <text evidence="11">The sequence shown here is derived from an EMBL/GenBank/DDBJ whole genome shotgun (WGS) entry which is preliminary data.</text>
</comment>
<comment type="activity regulation">
    <text evidence="7">Uridylyltransferase (UTase) activity is inhibited by glutamine, while glutamine activates uridylyl-removing (UR) activity.</text>
</comment>
<proteinExistence type="inferred from homology"/>
<keyword evidence="3" id="KW-0677">Repeat</keyword>
<accession>A0A9W6HYJ8</accession>
<reference evidence="11" key="2">
    <citation type="submission" date="2023-01" db="EMBL/GenBank/DDBJ databases">
        <authorList>
            <person name="Sun Q."/>
            <person name="Evtushenko L."/>
        </authorList>
    </citation>
    <scope>NUCLEOTIDE SEQUENCE</scope>
    <source>
        <strain evidence="11">VKM Ac-2007</strain>
    </source>
</reference>
<dbReference type="AlphaFoldDB" id="A0A9W6HYJ8"/>
<evidence type="ECO:0000256" key="4">
    <source>
        <dbReference type="ARBA" id="ARBA00022801"/>
    </source>
</evidence>
<dbReference type="Pfam" id="PF01842">
    <property type="entry name" value="ACT"/>
    <property type="match status" value="1"/>
</dbReference>
<dbReference type="RefSeq" id="WP_271216485.1">
    <property type="nucleotide sequence ID" value="NZ_BSEV01000002.1"/>
</dbReference>
<sequence>MRGDTRSYAAARRDRAADVDRWLTDLLRTACGTPYGRVVRNAGDFGGPGEHGVPSAASAPLPGPVLGALSTGAAPNRAAPNGVPSNRAAPNGVPSNGAAPNGAVPNGAGGALHGALRGVALVAVGSLGRSELAPGSDLDLVLLHDGRDDVARIADRLWYPIWDSGAGLDHSVRTVGEAATVARDDLKAALGLIQARHVAGDPELTRAAREGVLADWRTDSKRRLAELRDAADTRAGTSGELAFLLEPDLKDARGGIRDVQAMQAVAAAWVASAPGPRVREAYELLLDVRHGLHLVTARGADRLVLQEQDAVAGVLGLLDAEALMRRLAEAGRTVAHAFDATWRTVDRLLSGPAPRGRRPLADGVVEHGGEVVLARDADPRKDPVLVLRAAAAAAEAGLPLAPATVNALAVQSPPLPVPWPDEARDALVGLLGAGRAAVPVWEELDQAGILVRLLPDWERVRHRPQRNPVHRYTVDRHLIEAAAGAASFTREVSRPDLLLISALLHDIGKGWPGDHSVTGAVVARDIGARIGLSMPDVETLETVVRHHLLLPETATRRDLEDPVTISRVAEAVGSREVLELLAALAVADGNATGPAAWNSWKASLVADLVRRVRSVLSGTPLPPAPVLSAAQASLARHGGGAVRVNGGAVTVVAPDRAGLLWSAAGVLAAHRMVVRAASAASAGSTAVIEFSVTPEYGSPPDPATLEADLRLVLAGRLDIEQRLARRARSMRPPRVPVAPPRVTLVDDASNTATVVEVRARDRPGLLWRIGRAFGDCGLDVRAARVETLGAEAVDVFYVVDRAGRPLTDEAQRVLVRDQVLAALR</sequence>
<evidence type="ECO:0000256" key="5">
    <source>
        <dbReference type="ARBA" id="ARBA00022842"/>
    </source>
</evidence>
<comment type="caution">
    <text evidence="7">Lacks conserved residue(s) required for the propagation of feature annotation.</text>
</comment>
<evidence type="ECO:0000259" key="9">
    <source>
        <dbReference type="PROSITE" id="PS51671"/>
    </source>
</evidence>
<dbReference type="EC" id="2.7.7.59" evidence="7"/>
<evidence type="ECO:0000256" key="2">
    <source>
        <dbReference type="ARBA" id="ARBA00022695"/>
    </source>
</evidence>
<dbReference type="InterPro" id="IPR045865">
    <property type="entry name" value="ACT-like_dom_sf"/>
</dbReference>
<dbReference type="GO" id="GO:0006808">
    <property type="term" value="P:regulation of nitrogen utilization"/>
    <property type="evidence" value="ECO:0007669"/>
    <property type="project" value="UniProtKB-UniRule"/>
</dbReference>
<dbReference type="CDD" id="cd05401">
    <property type="entry name" value="NT_GlnE_GlnD_like"/>
    <property type="match status" value="1"/>
</dbReference>
<dbReference type="NCBIfam" id="TIGR01693">
    <property type="entry name" value="UTase_glnD"/>
    <property type="match status" value="1"/>
</dbReference>
<keyword evidence="2 7" id="KW-0548">Nucleotidyltransferase</keyword>
<dbReference type="GO" id="GO:0008081">
    <property type="term" value="F:phosphoric diester hydrolase activity"/>
    <property type="evidence" value="ECO:0007669"/>
    <property type="project" value="UniProtKB-UniRule"/>
</dbReference>
<evidence type="ECO:0000256" key="1">
    <source>
        <dbReference type="ARBA" id="ARBA00022679"/>
    </source>
</evidence>
<dbReference type="PROSITE" id="PS51831">
    <property type="entry name" value="HD"/>
    <property type="match status" value="1"/>
</dbReference>
<evidence type="ECO:0000256" key="3">
    <source>
        <dbReference type="ARBA" id="ARBA00022737"/>
    </source>
</evidence>
<dbReference type="Pfam" id="PF01966">
    <property type="entry name" value="HD"/>
    <property type="match status" value="1"/>
</dbReference>
<dbReference type="SUPFAM" id="SSF81301">
    <property type="entry name" value="Nucleotidyltransferase"/>
    <property type="match status" value="1"/>
</dbReference>
<dbReference type="InterPro" id="IPR006674">
    <property type="entry name" value="HD_domain"/>
</dbReference>
<dbReference type="InterPro" id="IPR002912">
    <property type="entry name" value="ACT_dom"/>
</dbReference>
<feature type="domain" description="ACT" evidence="9">
    <location>
        <begin position="648"/>
        <end position="726"/>
    </location>
</feature>
<keyword evidence="1 7" id="KW-0808">Transferase</keyword>
<dbReference type="InterPro" id="IPR003607">
    <property type="entry name" value="HD/PDEase_dom"/>
</dbReference>
<comment type="similarity">
    <text evidence="7">Belongs to the GlnD family.</text>
</comment>
<dbReference type="CDD" id="cd00077">
    <property type="entry name" value="HDc"/>
    <property type="match status" value="1"/>
</dbReference>
<evidence type="ECO:0000313" key="11">
    <source>
        <dbReference type="EMBL" id="GLK07958.1"/>
    </source>
</evidence>
<feature type="domain" description="ACT" evidence="9">
    <location>
        <begin position="754"/>
        <end position="824"/>
    </location>
</feature>
<feature type="domain" description="HD" evidence="10">
    <location>
        <begin position="474"/>
        <end position="587"/>
    </location>
</feature>
<gene>
    <name evidence="7 11" type="primary">glnD</name>
    <name evidence="11" type="ORF">GCM10017600_13630</name>
</gene>
<feature type="region of interest" description="Disordered" evidence="8">
    <location>
        <begin position="70"/>
        <end position="101"/>
    </location>
</feature>
<keyword evidence="5 7" id="KW-0460">Magnesium</keyword>
<dbReference type="PIRSF" id="PIRSF006288">
    <property type="entry name" value="PII_uridyltransf"/>
    <property type="match status" value="1"/>
</dbReference>
<dbReference type="SUPFAM" id="SSF81593">
    <property type="entry name" value="Nucleotidyltransferase substrate binding subunit/domain"/>
    <property type="match status" value="1"/>
</dbReference>